<reference evidence="1 2" key="1">
    <citation type="journal article" date="2013" name="ISME J.">
        <title>By their genes ye shall know them: genomic signatures of predatory bacteria.</title>
        <authorList>
            <person name="Pasternak Z."/>
            <person name="Pietrokovski S."/>
            <person name="Rotem O."/>
            <person name="Gophna U."/>
            <person name="Lurie-Weinberger M.N."/>
            <person name="Jurkevitch E."/>
        </authorList>
    </citation>
    <scope>NUCLEOTIDE SEQUENCE [LARGE SCALE GENOMIC DNA]</scope>
    <source>
        <strain evidence="1 2">JSS</strain>
    </source>
</reference>
<dbReference type="AlphaFoldDB" id="M4V9X6"/>
<dbReference type="STRING" id="1184267.A11Q_1991"/>
<evidence type="ECO:0000313" key="1">
    <source>
        <dbReference type="EMBL" id="AGH96207.1"/>
    </source>
</evidence>
<organism evidence="1 2">
    <name type="scientific">Pseudobdellovibrio exovorus JSS</name>
    <dbReference type="NCBI Taxonomy" id="1184267"/>
    <lineage>
        <taxon>Bacteria</taxon>
        <taxon>Pseudomonadati</taxon>
        <taxon>Bdellovibrionota</taxon>
        <taxon>Bdellovibrionia</taxon>
        <taxon>Bdellovibrionales</taxon>
        <taxon>Pseudobdellovibrionaceae</taxon>
        <taxon>Pseudobdellovibrio</taxon>
    </lineage>
</organism>
<proteinExistence type="predicted"/>
<sequence>MLEWTDNLIMRRILKNTGRVPFLASISVTTSLLISLWSSQAFAINEWYELYNNTRSLGMGGASVAITSDDTSLYRNPANLGSLRDVYGTLLDPEVEGSTNLTPEQIDIRQVMEKLNTKQDTFYRSKTQITPAVVMRNIGLGLIYKNEISAEIKSSDPTVMDTKYVNDFGAVFGVNLRLFDGRIKIGGSAKLINRIEVDNPALAVGGPTDMQTIGSEGTAVAFDGGLLLQAPWTYLPTLGVVVRDIGDTVFDKRDGWRMRTNTRPNTVKQSVDVAAALFPIHSNEVRSVWTVEYSDVTNSREDDDNAKRVHVGIELNARDIFFFRVGYNQRYATAGIEIAGEYLSWQIATYGEEIGTRDNPREDRRVNTKLSLRF</sequence>
<protein>
    <submittedName>
        <fullName evidence="1">Uncharacterized protein</fullName>
    </submittedName>
</protein>
<gene>
    <name evidence="1" type="ORF">A11Q_1991</name>
</gene>
<accession>M4V9X6</accession>
<dbReference type="eggNOG" id="ENOG502ZD1U">
    <property type="taxonomic scope" value="Bacteria"/>
</dbReference>
<dbReference type="EMBL" id="CP003537">
    <property type="protein sequence ID" value="AGH96207.1"/>
    <property type="molecule type" value="Genomic_DNA"/>
</dbReference>
<dbReference type="PATRIC" id="fig|1184267.3.peg.2016"/>
<evidence type="ECO:0000313" key="2">
    <source>
        <dbReference type="Proteomes" id="UP000012040"/>
    </source>
</evidence>
<dbReference type="HOGENOM" id="CLU_739008_0_0_7"/>
<dbReference type="KEGG" id="bex:A11Q_1991"/>
<keyword evidence="2" id="KW-1185">Reference proteome</keyword>
<dbReference type="Gene3D" id="2.40.160.60">
    <property type="entry name" value="Outer membrane protein transport protein (OMPP1/FadL/TodX)"/>
    <property type="match status" value="1"/>
</dbReference>
<name>M4V9X6_9BACT</name>
<dbReference type="Proteomes" id="UP000012040">
    <property type="component" value="Chromosome"/>
</dbReference>